<sequence>MTREEAVKFAEHAVNITGISEVKEFYRMAAVALTPPTQEQVEKVWRGEWINTNNEVEQMCKCSKCGYPISYFWSRTQFCPNCGAPMTDEAVGMVMERWEELHG</sequence>
<organism evidence="1 2">
    <name type="scientific">Agathobaculum ammoniilyticum</name>
    <dbReference type="NCBI Taxonomy" id="2981778"/>
    <lineage>
        <taxon>Bacteria</taxon>
        <taxon>Bacillati</taxon>
        <taxon>Bacillota</taxon>
        <taxon>Clostridia</taxon>
        <taxon>Eubacteriales</taxon>
        <taxon>Butyricicoccaceae</taxon>
        <taxon>Agathobaculum</taxon>
    </lineage>
</organism>
<evidence type="ECO:0000313" key="1">
    <source>
        <dbReference type="EMBL" id="MCU6788867.1"/>
    </source>
</evidence>
<gene>
    <name evidence="1" type="ORF">OCV66_07145</name>
</gene>
<reference evidence="1 2" key="1">
    <citation type="journal article" date="2021" name="ISME Commun">
        <title>Automated analysis of genomic sequences facilitates high-throughput and comprehensive description of bacteria.</title>
        <authorList>
            <person name="Hitch T.C.A."/>
        </authorList>
    </citation>
    <scope>NUCLEOTIDE SEQUENCE [LARGE SCALE GENOMIC DNA]</scope>
    <source>
        <strain evidence="1 2">Sanger_34</strain>
    </source>
</reference>
<protein>
    <submittedName>
        <fullName evidence="1">Zinc ribbon domain-containing protein</fullName>
    </submittedName>
</protein>
<accession>A0ABT2U2K6</accession>
<keyword evidence="2" id="KW-1185">Reference proteome</keyword>
<proteinExistence type="predicted"/>
<name>A0ABT2U2K6_9FIRM</name>
<comment type="caution">
    <text evidence="1">The sequence shown here is derived from an EMBL/GenBank/DDBJ whole genome shotgun (WGS) entry which is preliminary data.</text>
</comment>
<dbReference type="RefSeq" id="WP_147574005.1">
    <property type="nucleotide sequence ID" value="NZ_JAOQJE010000005.1"/>
</dbReference>
<dbReference type="Proteomes" id="UP001652397">
    <property type="component" value="Unassembled WGS sequence"/>
</dbReference>
<evidence type="ECO:0000313" key="2">
    <source>
        <dbReference type="Proteomes" id="UP001652397"/>
    </source>
</evidence>
<dbReference type="EMBL" id="JAOQJE010000005">
    <property type="protein sequence ID" value="MCU6788867.1"/>
    <property type="molecule type" value="Genomic_DNA"/>
</dbReference>